<evidence type="ECO:0000256" key="10">
    <source>
        <dbReference type="SAM" id="Coils"/>
    </source>
</evidence>
<evidence type="ECO:0000259" key="15">
    <source>
        <dbReference type="Pfam" id="PF08454"/>
    </source>
</evidence>
<feature type="domain" description="RIH" evidence="14">
    <location>
        <begin position="1490"/>
        <end position="1623"/>
    </location>
</feature>
<feature type="region of interest" description="Disordered" evidence="11">
    <location>
        <begin position="477"/>
        <end position="496"/>
    </location>
</feature>
<dbReference type="PANTHER" id="PTHR13715:SF99">
    <property type="entry name" value="INOSITOL 1,4,5-TRISPHOSPHATE RECEPTOR-LIKE PROTEIN A"/>
    <property type="match status" value="1"/>
</dbReference>
<keyword evidence="5" id="KW-0406">Ion transport</keyword>
<evidence type="ECO:0000259" key="14">
    <source>
        <dbReference type="Pfam" id="PF01365"/>
    </source>
</evidence>
<dbReference type="Pfam" id="PF00520">
    <property type="entry name" value="Ion_trans"/>
    <property type="match status" value="1"/>
</dbReference>
<keyword evidence="4 12" id="KW-1133">Transmembrane helix</keyword>
<keyword evidence="3 12" id="KW-0812">Transmembrane</keyword>
<evidence type="ECO:0000256" key="8">
    <source>
        <dbReference type="ARBA" id="ARBA00023286"/>
    </source>
</evidence>
<feature type="domain" description="RyR/IP3R Homology associated" evidence="15">
    <location>
        <begin position="2278"/>
        <end position="2369"/>
    </location>
</feature>
<evidence type="ECO:0000259" key="13">
    <source>
        <dbReference type="Pfam" id="PF00520"/>
    </source>
</evidence>
<feature type="coiled-coil region" evidence="10">
    <location>
        <begin position="123"/>
        <end position="150"/>
    </location>
</feature>
<dbReference type="InterPro" id="IPR015925">
    <property type="entry name" value="Ryanodine_IP3_receptor"/>
</dbReference>
<feature type="compositionally biased region" description="Polar residues" evidence="11">
    <location>
        <begin position="1441"/>
        <end position="1456"/>
    </location>
</feature>
<dbReference type="InterPro" id="IPR000699">
    <property type="entry name" value="RIH_dom"/>
</dbReference>
<dbReference type="InterPro" id="IPR035910">
    <property type="entry name" value="RyR/IP3R_RIH_dom_sf"/>
</dbReference>
<feature type="transmembrane region" description="Helical" evidence="12">
    <location>
        <begin position="2786"/>
        <end position="2804"/>
    </location>
</feature>
<dbReference type="Gene3D" id="1.10.287.70">
    <property type="match status" value="1"/>
</dbReference>
<dbReference type="InterPro" id="IPR005821">
    <property type="entry name" value="Ion_trans_dom"/>
</dbReference>
<evidence type="ECO:0000256" key="12">
    <source>
        <dbReference type="SAM" id="Phobius"/>
    </source>
</evidence>
<feature type="transmembrane region" description="Helical" evidence="12">
    <location>
        <begin position="2855"/>
        <end position="2878"/>
    </location>
</feature>
<gene>
    <name evidence="17" type="ORF">HK105_201920</name>
</gene>
<evidence type="ECO:0000256" key="9">
    <source>
        <dbReference type="ARBA" id="ARBA00023303"/>
    </source>
</evidence>
<evidence type="ECO:0000259" key="16">
    <source>
        <dbReference type="Pfam" id="PF08709"/>
    </source>
</evidence>
<organism evidence="17 18">
    <name type="scientific">Polyrhizophydium stewartii</name>
    <dbReference type="NCBI Taxonomy" id="2732419"/>
    <lineage>
        <taxon>Eukaryota</taxon>
        <taxon>Fungi</taxon>
        <taxon>Fungi incertae sedis</taxon>
        <taxon>Chytridiomycota</taxon>
        <taxon>Chytridiomycota incertae sedis</taxon>
        <taxon>Chytridiomycetes</taxon>
        <taxon>Rhizophydiales</taxon>
        <taxon>Rhizophydiales incertae sedis</taxon>
        <taxon>Polyrhizophydium</taxon>
    </lineage>
</organism>
<evidence type="ECO:0000256" key="1">
    <source>
        <dbReference type="ARBA" id="ARBA00004127"/>
    </source>
</evidence>
<feature type="compositionally biased region" description="Low complexity" evidence="11">
    <location>
        <begin position="506"/>
        <end position="523"/>
    </location>
</feature>
<dbReference type="Pfam" id="PF01365">
    <property type="entry name" value="RYDR_ITPR"/>
    <property type="match status" value="2"/>
</dbReference>
<keyword evidence="9" id="KW-0407">Ion channel</keyword>
<keyword evidence="2" id="KW-0813">Transport</keyword>
<reference evidence="17 18" key="1">
    <citation type="submission" date="2023-09" db="EMBL/GenBank/DDBJ databases">
        <title>Pangenome analysis of Batrachochytrium dendrobatidis and related Chytrids.</title>
        <authorList>
            <person name="Yacoub M.N."/>
            <person name="Stajich J.E."/>
            <person name="James T.Y."/>
        </authorList>
    </citation>
    <scope>NUCLEOTIDE SEQUENCE [LARGE SCALE GENOMIC DNA]</scope>
    <source>
        <strain evidence="17 18">JEL0888</strain>
    </source>
</reference>
<dbReference type="Proteomes" id="UP001527925">
    <property type="component" value="Unassembled WGS sequence"/>
</dbReference>
<sequence length="3104" mass="344187">MSSAHQPQQTQDEPLRLGDEIVLQSETAGALCTDGCGISWKCLVKPRSGVGSGDVRCDDPLKSVFRVEPLSQYGCLKAFRKFASSVKTLSGPTSEFGDQELLLDTLPDPLAAVCPAGVSPLDAATWDELRREAKAEKRQNEEELARLLGKPVVYGQIVQLRSVYAQKWVSVNSKETCSHESISMRVGADGNVRKESLFRVLPRYKIRAEGETVRVRDVVVLQSVKTENYLSVGRIFHSVDPSAFPAGGENRVGGTVERARVFDDVSQPGFFEASAALQPHGWLVHRFDSHQRQSSKRIRAGQYVRFYHKEKEGYLSAELREDRVHLFYHQLNPLHPKDTDSASTFWQIVHQNEFQGGEFATAQLVRLRHVSTNTFLEVDGTPLSVREQSPSRFAPGRISGGMRLEHANGSTTNFSLAAMGGQAGGDGTPPDLGASVFASAASSARASASGLASLPTGLGLGLLPTVVPSTPAAGHGSLTSVTGLPDPPTVSRVPSAPEIRVPDADQQPQQQQPPQSQQPSQQQQRHHHAQAHTIEFAADIQPQIKRLRVRLVDSHPFHSDPTTDPTLFVLHPVNVDSDDHLCLSSFFRIQNCRTGTWLHAAATQATTATTLLSLDRSSPSISSIDPTIKNSRRHRLVALVSNRGDDYFSISRVEEVYSSAFNFVSGMALPLEYWLMRPRIPSAQSKARFPLTARGEKKTKRVLTALIYHATRSAEVDPFKRKTNTIQLHQRYLRESGMIDIAVCMLEIPISLEKRRAVRQRLCADFALSDVELVHPDEVEVTLDDLAKGSEPRLTAIFRLIYSLLQVFLIGADESNQLYLARDFDTIAQHIKLRLGATDTLMQLVSSNRAIIDAISTDQIDFFIELIGREKRASFLDFLIALCHVNGQPVSKHQAYIASRLVQSHRSSAYLFRTSLVKADLNSTGSNHEVVIQLPSMPDRGREAQRMPLHIFCHSMSEEHKSGLVAFFRNSLVLFEALCRGHNQFCVDVIVKRLKLITLHTCIAGVADKRINEAIRAQFCNLMRVMFVDAFPVTPVLQDYVFLCGAAADYAENSDPSGTLTPSPLRAAIPIDFIAVDNWLNSFLEENDWLIVDKRERNQLIVAALSLLRSLVSYGFYTSHQQILQKYRIVCQILDPRTDALDRDHVRNIQRSNSRRYDLWTSSDLTDSKSDIALLIRAKIVCLRILDVFFNIRAETRSQMLSGFWTLSNDDSARISAEPIAQNSPAISPSSSPGSQAAPTQIGPFLDHMMTVTSFDEGEDKLTPRLLDLLRVPNTTLRKMALKILHRVHSNAEELFTLARRSLLLPSVDDARAHVFVQRQVTLFALASAKLHGAYEIRSAQRAIQILRQFGGLCTQRAVVDEAGAIQWLVEVDQEPPKPPVTGQPAPYSAMPSPTIQRILRNLGMHALVFELIETLIPFITTSTQSHLGTVGHAVGQPAGPSTNVSAAPSVMSTPAESGIGTPRESLGGAYQPHAMPENFDGLDSSVADFQLAQDSSAVSLPILLTTALEFLRDYTTDNRELQSMVFANLDMLMACASKIQAISTKSEAATRAIGAITAILSANMAICLKITEAQVRAILDYSRGTHSEWLSLLWSIVKVKGNVLKRNQNLVMKCLQERPDMLSISAIMNLVRLKPDAARTAAQANGVSSSLDSLLELNSDSSRFQIVMLDLWAVCGEGENRFCQSVLQNLVNSTQTLMLMTSPFASFPLKRAATRFFLSIHLFEDLVDRMLLGFVEAVAAPHEAQEEPMNVSIPQRRGTTMTNFSTHSPSRALSTNSFLETRKSQRMWDYLSDICAFLGSVSQTGVFESQEERSYFIDAILPFVDRLYSLLNSNDLEEDWLKDASELSKQLLDLLVATSHAATAPDPILRRRLANALNTMTAVAKITGKSAGDRESNETVDVVPMEFGRRPRRPFPPPIDVYDVSRQTQQVDSINTGFLQFLARARTKPEIGSMMDAEFAALCKYFEFADSKKDRQSNQAIQSLIQHLVDTADVETLTSMLIGGEQSLHDQTTSVDDDRFDVRTLLIIEVMVARVIKEQNALSRNLNPVEWEVLDKRRTKLQNQLDSLGCTTMAERLMTSRRRPLIRAASRLMIMLLHGGNKQVQMSLWNFWLSTREERFFYCVHEHIRQFILHLNETKQTFEHNLRREERKTSRSLRNMGRAITRMDSITSDLGAAMAPSAGRRPRRMLSRLSTLTSATAAGGSSSGGGAGSEQAGGMHGPAASSSINGGGGAGGLSLAAASQGADLNPKRGPSNQATLTELFAETQSADDDDADFPRDLMRLLQLFAEGHNHALQSYIRLQPDNIKSFDIVNDIVSYLHAVASVLGVIDLKILLQIFDTLIELSQGCVENQIAIFNAKVIPTINVILAEEFPNGAPTLVAEVKGKAVLCLLSLLEDEWNEDTRVIFREMNSVLDFDAILRNSDTIFRRCIVGARQMDDGAGLDLDMPARESMDAEETSLFNAGFLNAMLLITLMPTMSDTKTAMCKRSPGFLWFSSRTGRIEILKSTVDGEKQLQLVLFPIPQMARELRRDARKQFMWSVNRESPEAKIQDFVAKSEDIIVQLRTQYLASQHRVLSFIAGGHDLWWRGGLVTSILLNLLSLLCYVEYTTEDAAHAVQTGIKSGCPVWLSRLDSLIGVMHLAFWALITLEFVFIQLPPRLHSKRQMEQSGGISLRPGSASGTIGQRGTLSDGASDQGPANPNAIDQALALALRFYSHMGELLERIASWEFRLIYHYVMTALSFVGLFWPPIYCVHLLDYIYRDQILQGVIASITMNWNSLSKTVLLGVIIVYIYGVTSFVFFRSAFDAAKGHHCDTLFGCFVTVLSYGVRSGGGIGEILSPHNSTEHSFVGRVILELSFFLIVIIFLLNVIFGIIFDTFGQLRDRRLAITNDMKNVCFICSIHASEFQRFGRGFEDHIANDHNLWHYLFFFVHLKLKDITEYTAQESYVAEMLAASDFSFFPIHRAGALKKKKVAEDQEDRARKINDRLRVAERNVGGLVSRLRWAMAVVLNGRPTGLPVSSFSSTAKPHSLRDMLQPAVLQRLRNLKNGNGGFGAASGSNGNINGIGIHSLSGNAGSSSNLAVPYVRQRADSITSQSFGRE</sequence>
<comment type="caution">
    <text evidence="17">The sequence shown here is derived from an EMBL/GenBank/DDBJ whole genome shotgun (WGS) entry which is preliminary data.</text>
</comment>
<keyword evidence="7" id="KW-0675">Receptor</keyword>
<feature type="region of interest" description="Disordered" evidence="11">
    <location>
        <begin position="2672"/>
        <end position="2699"/>
    </location>
</feature>
<dbReference type="InterPro" id="IPR016024">
    <property type="entry name" value="ARM-type_fold"/>
</dbReference>
<proteinExistence type="predicted"/>
<feature type="region of interest" description="Disordered" evidence="11">
    <location>
        <begin position="2199"/>
        <end position="2231"/>
    </location>
</feature>
<dbReference type="Pfam" id="PF08709">
    <property type="entry name" value="Ins145_P3_rec"/>
    <property type="match status" value="1"/>
</dbReference>
<evidence type="ECO:0000256" key="3">
    <source>
        <dbReference type="ARBA" id="ARBA00022692"/>
    </source>
</evidence>
<feature type="domain" description="RIH" evidence="14">
    <location>
        <begin position="716"/>
        <end position="907"/>
    </location>
</feature>
<dbReference type="InterPro" id="IPR013662">
    <property type="entry name" value="RIH_assoc-dom"/>
</dbReference>
<accession>A0ABR4NG49</accession>
<dbReference type="SUPFAM" id="SSF100909">
    <property type="entry name" value="IP3 receptor type 1 binding core, domain 2"/>
    <property type="match status" value="1"/>
</dbReference>
<keyword evidence="18" id="KW-1185">Reference proteome</keyword>
<keyword evidence="10" id="KW-0175">Coiled coil</keyword>
<feature type="domain" description="Inositol 1,4,5-trisphosphate/ryanodine receptor" evidence="16">
    <location>
        <begin position="12"/>
        <end position="233"/>
    </location>
</feature>
<dbReference type="EMBL" id="JADGIZ020000006">
    <property type="protein sequence ID" value="KAL2918519.1"/>
    <property type="molecule type" value="Genomic_DNA"/>
</dbReference>
<dbReference type="Gene3D" id="2.80.10.50">
    <property type="match status" value="2"/>
</dbReference>
<evidence type="ECO:0000313" key="18">
    <source>
        <dbReference type="Proteomes" id="UP001527925"/>
    </source>
</evidence>
<feature type="compositionally biased region" description="Low complexity" evidence="11">
    <location>
        <begin position="2214"/>
        <end position="2229"/>
    </location>
</feature>
<evidence type="ECO:0000256" key="2">
    <source>
        <dbReference type="ARBA" id="ARBA00022448"/>
    </source>
</evidence>
<evidence type="ECO:0000256" key="4">
    <source>
        <dbReference type="ARBA" id="ARBA00022989"/>
    </source>
</evidence>
<dbReference type="Pfam" id="PF08454">
    <property type="entry name" value="RIH_assoc"/>
    <property type="match status" value="1"/>
</dbReference>
<evidence type="ECO:0000313" key="17">
    <source>
        <dbReference type="EMBL" id="KAL2918519.1"/>
    </source>
</evidence>
<feature type="region of interest" description="Disordered" evidence="11">
    <location>
        <begin position="502"/>
        <end position="530"/>
    </location>
</feature>
<keyword evidence="8" id="KW-1071">Ligand-gated ion channel</keyword>
<evidence type="ECO:0000256" key="5">
    <source>
        <dbReference type="ARBA" id="ARBA00023065"/>
    </source>
</evidence>
<feature type="compositionally biased region" description="Polar residues" evidence="11">
    <location>
        <begin position="2681"/>
        <end position="2699"/>
    </location>
</feature>
<dbReference type="SUPFAM" id="SSF48371">
    <property type="entry name" value="ARM repeat"/>
    <property type="match status" value="1"/>
</dbReference>
<evidence type="ECO:0000256" key="6">
    <source>
        <dbReference type="ARBA" id="ARBA00023136"/>
    </source>
</evidence>
<protein>
    <submittedName>
        <fullName evidence="17">Uncharacterized protein</fullName>
    </submittedName>
</protein>
<keyword evidence="6 12" id="KW-0472">Membrane</keyword>
<feature type="transmembrane region" description="Helical" evidence="12">
    <location>
        <begin position="2734"/>
        <end position="2753"/>
    </location>
</feature>
<dbReference type="Gene3D" id="1.25.10.30">
    <property type="entry name" value="IP3 receptor type 1 binding core, RIH domain"/>
    <property type="match status" value="1"/>
</dbReference>
<comment type="subcellular location">
    <subcellularLocation>
        <location evidence="1">Endomembrane system</location>
        <topology evidence="1">Multi-pass membrane protein</topology>
    </subcellularLocation>
</comment>
<dbReference type="InterPro" id="IPR036300">
    <property type="entry name" value="MIR_dom_sf"/>
</dbReference>
<name>A0ABR4NG49_9FUNG</name>
<dbReference type="SUPFAM" id="SSF82109">
    <property type="entry name" value="MIR domain"/>
    <property type="match status" value="2"/>
</dbReference>
<evidence type="ECO:0000256" key="7">
    <source>
        <dbReference type="ARBA" id="ARBA00023170"/>
    </source>
</evidence>
<feature type="transmembrane region" description="Helical" evidence="12">
    <location>
        <begin position="2816"/>
        <end position="2835"/>
    </location>
</feature>
<feature type="region of interest" description="Disordered" evidence="11">
    <location>
        <begin position="1441"/>
        <end position="1460"/>
    </location>
</feature>
<evidence type="ECO:0000256" key="11">
    <source>
        <dbReference type="SAM" id="MobiDB-lite"/>
    </source>
</evidence>
<feature type="transmembrane region" description="Helical" evidence="12">
    <location>
        <begin position="2638"/>
        <end position="2658"/>
    </location>
</feature>
<dbReference type="InterPro" id="IPR014821">
    <property type="entry name" value="Ins145_P3_rcpt"/>
</dbReference>
<feature type="domain" description="Ion transport" evidence="13">
    <location>
        <begin position="2754"/>
        <end position="2887"/>
    </location>
</feature>
<dbReference type="PANTHER" id="PTHR13715">
    <property type="entry name" value="RYANODINE RECEPTOR AND IP3 RECEPTOR"/>
    <property type="match status" value="1"/>
</dbReference>